<feature type="transmembrane region" description="Helical" evidence="1">
    <location>
        <begin position="207"/>
        <end position="226"/>
    </location>
</feature>
<feature type="transmembrane region" description="Helical" evidence="1">
    <location>
        <begin position="163"/>
        <end position="184"/>
    </location>
</feature>
<evidence type="ECO:0000313" key="3">
    <source>
        <dbReference type="Proteomes" id="UP000183994"/>
    </source>
</evidence>
<keyword evidence="1" id="KW-0472">Membrane</keyword>
<feature type="transmembrane region" description="Helical" evidence="1">
    <location>
        <begin position="41"/>
        <end position="60"/>
    </location>
</feature>
<protein>
    <submittedName>
        <fullName evidence="2">Uncharacterized protein</fullName>
    </submittedName>
</protein>
<dbReference type="EMBL" id="FQZU01000019">
    <property type="protein sequence ID" value="SHK16036.1"/>
    <property type="molecule type" value="Genomic_DNA"/>
</dbReference>
<organism evidence="2 3">
    <name type="scientific">Desulfatibacillum alkenivorans DSM 16219</name>
    <dbReference type="NCBI Taxonomy" id="1121393"/>
    <lineage>
        <taxon>Bacteria</taxon>
        <taxon>Pseudomonadati</taxon>
        <taxon>Thermodesulfobacteriota</taxon>
        <taxon>Desulfobacteria</taxon>
        <taxon>Desulfobacterales</taxon>
        <taxon>Desulfatibacillaceae</taxon>
        <taxon>Desulfatibacillum</taxon>
    </lineage>
</organism>
<name>A0A1M6Q7C4_9BACT</name>
<accession>A0A1M6Q7C4</accession>
<evidence type="ECO:0000256" key="1">
    <source>
        <dbReference type="SAM" id="Phobius"/>
    </source>
</evidence>
<dbReference type="AlphaFoldDB" id="A0A1M6Q7C4"/>
<keyword evidence="1" id="KW-1133">Transmembrane helix</keyword>
<gene>
    <name evidence="2" type="ORF">SAMN02745216_02982</name>
</gene>
<dbReference type="RefSeq" id="WP_073476988.1">
    <property type="nucleotide sequence ID" value="NZ_FQZU01000019.1"/>
</dbReference>
<dbReference type="OrthoDB" id="6637885at2"/>
<keyword evidence="3" id="KW-1185">Reference proteome</keyword>
<keyword evidence="1" id="KW-0812">Transmembrane</keyword>
<proteinExistence type="predicted"/>
<evidence type="ECO:0000313" key="2">
    <source>
        <dbReference type="EMBL" id="SHK16036.1"/>
    </source>
</evidence>
<reference evidence="3" key="1">
    <citation type="submission" date="2016-11" db="EMBL/GenBank/DDBJ databases">
        <authorList>
            <person name="Varghese N."/>
            <person name="Submissions S."/>
        </authorList>
    </citation>
    <scope>NUCLEOTIDE SEQUENCE [LARGE SCALE GENOMIC DNA]</scope>
    <source>
        <strain evidence="3">DSM 16219</strain>
    </source>
</reference>
<dbReference type="Proteomes" id="UP000183994">
    <property type="component" value="Unassembled WGS sequence"/>
</dbReference>
<feature type="transmembrane region" description="Helical" evidence="1">
    <location>
        <begin position="121"/>
        <end position="142"/>
    </location>
</feature>
<feature type="transmembrane region" description="Helical" evidence="1">
    <location>
        <begin position="81"/>
        <end position="101"/>
    </location>
</feature>
<sequence>MGTLMWLIVIGCAAWVYWDATKNKIGRQIDGPGLDLTNRPLFYAIGTMVLWFLFAPLYYFKRNSLIEKAKEKPVIVSDKKQKVVIIALGIAAGAPIALLMWEFINKIIWGFQHSFDGMGFLVYNVLISLYCAACGYGAIYVYRDATKHHIGADPNSRKLTDASPIEWVVGVILAWIIVFPMYLFKRKDLISIAQENPVEPSETQKKVVLGVLGGLFALTLLTSMVGDGNLASMVKKAELNDYPGISIGKLLNKSFDDMDWAEDEGENGIGLVVVSGTYEDEDQKQLVSIKFKVIPKTESVQAIAVYLNGEELPPYALERLFTRMYSRHGPKGRLTRDDANSVAQYDLYSANMAAQLFFSENPNQNLTLDSLKKNGLKLSDGVTLEILDGSSGSMRLSATHKSGSKVYEVDSYGNMSSELK</sequence>